<reference evidence="3 4" key="1">
    <citation type="journal article" date="2015" name="Nature">
        <title>rRNA introns, odd ribosomes, and small enigmatic genomes across a large radiation of phyla.</title>
        <authorList>
            <person name="Brown C.T."/>
            <person name="Hug L.A."/>
            <person name="Thomas B.C."/>
            <person name="Sharon I."/>
            <person name="Castelle C.J."/>
            <person name="Singh A."/>
            <person name="Wilkins M.J."/>
            <person name="Williams K.H."/>
            <person name="Banfield J.F."/>
        </authorList>
    </citation>
    <scope>NUCLEOTIDE SEQUENCE [LARGE SCALE GENOMIC DNA]</scope>
</reference>
<sequence>MEDISVRKESKDYSWAVFLIFSGILLLLNTTKIISWEIWSYIVRFWPIFIILIGIRFILGRSRIANIFSFIITIFLMISVFGVSYVLYSSKGIPYIPDSVNQWILKGGDRAFNLNPEKIEKHITVDLEEFPNIEQRSIELNIGASEFQIVDEGTEEYMLVQAEYPEGFKEHKIESTEVDDVLNINFESANPIGFHMWSSESSYVFRVGQPDILTSFDINLGAGDGSMNLSTLQVDNLYAEVGAGKLSVSFEEESVPSGQILLNIGAGAMILEIPSGVGYQIGYDLGVGKIKIGGKDISDSLDTNGKYESENYATAKIKMIIEANVGVGSLSVENK</sequence>
<gene>
    <name evidence="3" type="ORF">UR34_C0006G0002</name>
</gene>
<accession>A0A0F9ZYQ6</accession>
<organism evidence="3 4">
    <name type="scientific">candidate division WS6 bacterium GW2011_GWC1_33_20</name>
    <dbReference type="NCBI Taxonomy" id="1619089"/>
    <lineage>
        <taxon>Bacteria</taxon>
        <taxon>Candidatus Dojkabacteria</taxon>
    </lineage>
</organism>
<evidence type="ECO:0000313" key="3">
    <source>
        <dbReference type="EMBL" id="KKP44081.1"/>
    </source>
</evidence>
<keyword evidence="1" id="KW-1133">Transmembrane helix</keyword>
<proteinExistence type="predicted"/>
<comment type="caution">
    <text evidence="3">The sequence shown here is derived from an EMBL/GenBank/DDBJ whole genome shotgun (WGS) entry which is preliminary data.</text>
</comment>
<keyword evidence="1" id="KW-0472">Membrane</keyword>
<dbReference type="InterPro" id="IPR043726">
    <property type="entry name" value="LiaI-LiaF-like_TM1"/>
</dbReference>
<feature type="transmembrane region" description="Helical" evidence="1">
    <location>
        <begin position="41"/>
        <end position="59"/>
    </location>
</feature>
<dbReference type="Proteomes" id="UP000034302">
    <property type="component" value="Unassembled WGS sequence"/>
</dbReference>
<evidence type="ECO:0000313" key="4">
    <source>
        <dbReference type="Proteomes" id="UP000034302"/>
    </source>
</evidence>
<feature type="transmembrane region" description="Helical" evidence="1">
    <location>
        <begin position="12"/>
        <end position="29"/>
    </location>
</feature>
<dbReference type="AlphaFoldDB" id="A0A0F9ZYQ6"/>
<feature type="transmembrane region" description="Helical" evidence="1">
    <location>
        <begin position="66"/>
        <end position="88"/>
    </location>
</feature>
<keyword evidence="1" id="KW-0812">Transmembrane</keyword>
<name>A0A0F9ZYQ6_9BACT</name>
<feature type="domain" description="LiaI-LiaF-like transmembrane region" evidence="2">
    <location>
        <begin position="15"/>
        <end position="58"/>
    </location>
</feature>
<evidence type="ECO:0000256" key="1">
    <source>
        <dbReference type="SAM" id="Phobius"/>
    </source>
</evidence>
<evidence type="ECO:0000259" key="2">
    <source>
        <dbReference type="Pfam" id="PF18917"/>
    </source>
</evidence>
<dbReference type="Pfam" id="PF18917">
    <property type="entry name" value="LiaI-LiaF-like_TM1"/>
    <property type="match status" value="1"/>
</dbReference>
<dbReference type="EMBL" id="LBOV01000006">
    <property type="protein sequence ID" value="KKP44081.1"/>
    <property type="molecule type" value="Genomic_DNA"/>
</dbReference>
<protein>
    <recommendedName>
        <fullName evidence="2">LiaI-LiaF-like transmembrane region domain-containing protein</fullName>
    </recommendedName>
</protein>